<dbReference type="RefSeq" id="WP_154695292.1">
    <property type="nucleotide sequence ID" value="NZ_CP013684.1"/>
</dbReference>
<organism evidence="1">
    <name type="scientific">Clostridium botulinum</name>
    <dbReference type="NCBI Taxonomy" id="1491"/>
    <lineage>
        <taxon>Bacteria</taxon>
        <taxon>Bacillati</taxon>
        <taxon>Bacillota</taxon>
        <taxon>Clostridia</taxon>
        <taxon>Eubacteriales</taxon>
        <taxon>Clostridiaceae</taxon>
        <taxon>Clostridium</taxon>
    </lineage>
</organism>
<reference evidence="1" key="1">
    <citation type="submission" date="2016-05" db="EMBL/GenBank/DDBJ databases">
        <authorList>
            <person name="Lavstsen T."/>
            <person name="Jespersen J.S."/>
        </authorList>
    </citation>
    <scope>NUCLEOTIDE SEQUENCE</scope>
    <source>
        <strain evidence="1">CDC69096</strain>
        <plasmid evidence="1">pNPD8_2</plasmid>
    </source>
</reference>
<name>A0A1L7JNN4_CLOBO</name>
<sequence>MKAKCINDKIAKPYGDFTLNAEYEVVDILDNFYCVIDDVKDRHYVDKHSFKIIEK</sequence>
<accession>A0A1L7JNN4</accession>
<geneLocation type="plasmid" evidence="1">
    <name>pNPD8_2</name>
</geneLocation>
<dbReference type="EMBL" id="CP015720">
    <property type="protein sequence ID" value="APU87294.1"/>
    <property type="molecule type" value="Genomic_DNA"/>
</dbReference>
<dbReference type="AlphaFoldDB" id="A0A1L7JNN4"/>
<keyword evidence="1" id="KW-0614">Plasmid</keyword>
<evidence type="ECO:0000313" key="1">
    <source>
        <dbReference type="EMBL" id="APU87294.1"/>
    </source>
</evidence>
<protein>
    <submittedName>
        <fullName evidence="1">Uncharacterized protein</fullName>
    </submittedName>
</protein>
<proteinExistence type="predicted"/>
<gene>
    <name evidence="1" type="ORF">NPD8_4076</name>
</gene>